<feature type="domain" description="Dienelactone hydrolase" evidence="1">
    <location>
        <begin position="93"/>
        <end position="297"/>
    </location>
</feature>
<dbReference type="EMBL" id="JARJCN010000039">
    <property type="protein sequence ID" value="KAJ7083982.1"/>
    <property type="molecule type" value="Genomic_DNA"/>
</dbReference>
<dbReference type="PANTHER" id="PTHR17630:SF44">
    <property type="entry name" value="PROTEIN AIM2"/>
    <property type="match status" value="1"/>
</dbReference>
<dbReference type="SUPFAM" id="SSF53474">
    <property type="entry name" value="alpha/beta-Hydrolases"/>
    <property type="match status" value="1"/>
</dbReference>
<dbReference type="Gene3D" id="3.40.50.1820">
    <property type="entry name" value="alpha/beta hydrolase"/>
    <property type="match status" value="1"/>
</dbReference>
<dbReference type="Proteomes" id="UP001222325">
    <property type="component" value="Unassembled WGS sequence"/>
</dbReference>
<proteinExistence type="predicted"/>
<keyword evidence="3" id="KW-1185">Reference proteome</keyword>
<keyword evidence="2" id="KW-0378">Hydrolase</keyword>
<organism evidence="2 3">
    <name type="scientific">Mycena belliarum</name>
    <dbReference type="NCBI Taxonomy" id="1033014"/>
    <lineage>
        <taxon>Eukaryota</taxon>
        <taxon>Fungi</taxon>
        <taxon>Dikarya</taxon>
        <taxon>Basidiomycota</taxon>
        <taxon>Agaricomycotina</taxon>
        <taxon>Agaricomycetes</taxon>
        <taxon>Agaricomycetidae</taxon>
        <taxon>Agaricales</taxon>
        <taxon>Marasmiineae</taxon>
        <taxon>Mycenaceae</taxon>
        <taxon>Mycena</taxon>
    </lineage>
</organism>
<name>A0AAD6TYH9_9AGAR</name>
<dbReference type="GO" id="GO:0016787">
    <property type="term" value="F:hydrolase activity"/>
    <property type="evidence" value="ECO:0007669"/>
    <property type="project" value="UniProtKB-KW"/>
</dbReference>
<evidence type="ECO:0000259" key="1">
    <source>
        <dbReference type="Pfam" id="PF01738"/>
    </source>
</evidence>
<gene>
    <name evidence="2" type="ORF">B0H15DRAFT_849640</name>
</gene>
<dbReference type="PANTHER" id="PTHR17630">
    <property type="entry name" value="DIENELACTONE HYDROLASE"/>
    <property type="match status" value="1"/>
</dbReference>
<evidence type="ECO:0000313" key="3">
    <source>
        <dbReference type="Proteomes" id="UP001222325"/>
    </source>
</evidence>
<protein>
    <submittedName>
        <fullName evidence="2">Alpha/Beta hydrolase protein</fullName>
    </submittedName>
</protein>
<dbReference type="InterPro" id="IPR002925">
    <property type="entry name" value="Dienelactn_hydro"/>
</dbReference>
<dbReference type="InterPro" id="IPR029058">
    <property type="entry name" value="AB_hydrolase_fold"/>
</dbReference>
<accession>A0AAD6TYH9</accession>
<sequence length="299" mass="33027">MSHESEIREKPKRLREEVAWQCPRLFGRQGPGSPALVLALNIQCSCSMASSTILAHSHCDDCFRGVKHSGTAAGQTVTIADVPTYVSNQPSATAGSPKKVILFFADIYGPFSLNNELVQDYFASQGFCVLGIDYFLGDPVSLHTEAGFDRLAWVGAKRKTADEITPKWLAEVRKMHGPESKYCAVGYCFGAPYVMELGATDDIVAAAFAHPAFLDEDHFRKLKQPLLLSCAETDFTFALESRRRAEDILVEVKAQYQFQVFSGVQHGFALRGDPSVPDARWAKEESASGIVRWFSRFCA</sequence>
<evidence type="ECO:0000313" key="2">
    <source>
        <dbReference type="EMBL" id="KAJ7083982.1"/>
    </source>
</evidence>
<dbReference type="Pfam" id="PF01738">
    <property type="entry name" value="DLH"/>
    <property type="match status" value="1"/>
</dbReference>
<dbReference type="AlphaFoldDB" id="A0AAD6TYH9"/>
<comment type="caution">
    <text evidence="2">The sequence shown here is derived from an EMBL/GenBank/DDBJ whole genome shotgun (WGS) entry which is preliminary data.</text>
</comment>
<reference evidence="2" key="1">
    <citation type="submission" date="2023-03" db="EMBL/GenBank/DDBJ databases">
        <title>Massive genome expansion in bonnet fungi (Mycena s.s.) driven by repeated elements and novel gene families across ecological guilds.</title>
        <authorList>
            <consortium name="Lawrence Berkeley National Laboratory"/>
            <person name="Harder C.B."/>
            <person name="Miyauchi S."/>
            <person name="Viragh M."/>
            <person name="Kuo A."/>
            <person name="Thoen E."/>
            <person name="Andreopoulos B."/>
            <person name="Lu D."/>
            <person name="Skrede I."/>
            <person name="Drula E."/>
            <person name="Henrissat B."/>
            <person name="Morin E."/>
            <person name="Kohler A."/>
            <person name="Barry K."/>
            <person name="LaButti K."/>
            <person name="Morin E."/>
            <person name="Salamov A."/>
            <person name="Lipzen A."/>
            <person name="Mereny Z."/>
            <person name="Hegedus B."/>
            <person name="Baldrian P."/>
            <person name="Stursova M."/>
            <person name="Weitz H."/>
            <person name="Taylor A."/>
            <person name="Grigoriev I.V."/>
            <person name="Nagy L.G."/>
            <person name="Martin F."/>
            <person name="Kauserud H."/>
        </authorList>
    </citation>
    <scope>NUCLEOTIDE SEQUENCE</scope>
    <source>
        <strain evidence="2">CBHHK173m</strain>
    </source>
</reference>